<reference evidence="10" key="1">
    <citation type="submission" date="2020-06" db="EMBL/GenBank/DDBJ databases">
        <title>Draft genome of Bugula neritina, a colonial animal packing powerful symbionts and potential medicines.</title>
        <authorList>
            <person name="Rayko M."/>
        </authorList>
    </citation>
    <scope>NUCLEOTIDE SEQUENCE [LARGE SCALE GENOMIC DNA]</scope>
    <source>
        <strain evidence="10">Kwan_BN1</strain>
    </source>
</reference>
<keyword evidence="11" id="KW-1185">Reference proteome</keyword>
<dbReference type="PANTHER" id="PTHR24025:SF31">
    <property type="entry name" value="NEURAL-CADHERIN"/>
    <property type="match status" value="1"/>
</dbReference>
<dbReference type="SMART" id="SM00112">
    <property type="entry name" value="CA"/>
    <property type="match status" value="3"/>
</dbReference>
<evidence type="ECO:0000313" key="10">
    <source>
        <dbReference type="EMBL" id="KAF6037305.1"/>
    </source>
</evidence>
<keyword evidence="2" id="KW-0812">Transmembrane</keyword>
<dbReference type="GO" id="GO:0005911">
    <property type="term" value="C:cell-cell junction"/>
    <property type="evidence" value="ECO:0007669"/>
    <property type="project" value="TreeGrafter"/>
</dbReference>
<dbReference type="GO" id="GO:0007156">
    <property type="term" value="P:homophilic cell adhesion via plasma membrane adhesion molecules"/>
    <property type="evidence" value="ECO:0007669"/>
    <property type="project" value="InterPro"/>
</dbReference>
<evidence type="ECO:0000256" key="8">
    <source>
        <dbReference type="PROSITE-ProRule" id="PRU00043"/>
    </source>
</evidence>
<protein>
    <recommendedName>
        <fullName evidence="9">Cadherin domain-containing protein</fullName>
    </recommendedName>
</protein>
<dbReference type="FunFam" id="2.60.40.60:FF:000020">
    <property type="entry name" value="Dachsous cadherin-related 1b"/>
    <property type="match status" value="2"/>
</dbReference>
<evidence type="ECO:0000259" key="9">
    <source>
        <dbReference type="PROSITE" id="PS50268"/>
    </source>
</evidence>
<dbReference type="GO" id="GO:0005509">
    <property type="term" value="F:calcium ion binding"/>
    <property type="evidence" value="ECO:0007669"/>
    <property type="project" value="UniProtKB-UniRule"/>
</dbReference>
<dbReference type="GO" id="GO:0005886">
    <property type="term" value="C:plasma membrane"/>
    <property type="evidence" value="ECO:0007669"/>
    <property type="project" value="InterPro"/>
</dbReference>
<dbReference type="EMBL" id="VXIV02000590">
    <property type="protein sequence ID" value="KAF6037305.1"/>
    <property type="molecule type" value="Genomic_DNA"/>
</dbReference>
<dbReference type="CDD" id="cd11304">
    <property type="entry name" value="Cadherin_repeat"/>
    <property type="match status" value="2"/>
</dbReference>
<evidence type="ECO:0000313" key="11">
    <source>
        <dbReference type="Proteomes" id="UP000593567"/>
    </source>
</evidence>
<keyword evidence="5" id="KW-0130">Cell adhesion</keyword>
<sequence>MRVKVNVEDENDNEPIFEEVNVTISLLESIPLHTVIAQVHATDKDVSQPNSAVSYFLSDTPSLFSIDQDSGDISIIRSLDCEQETRYVLTVIAQDHGTPSLSSSAFVYVEVTDVNEYAPVIEVTTKNTNNTLTVSEHSAVKTFVALISTQDADCSSPNHDLDCSIESDLFELLPYLESEFILRTATDIDRELVSQTTVIVRCRDFGDPSLYSQKSITVNIQDINDNSPQFSQPDYHVYNISESSPTGTSVLHVTAIDSDIGDNSKVEYSLLEKAVPFHINAATGEVSTAAALDYETQSTFHLKVEAKDQGEPSLSSFTEIHIYIQGVNDHVPRFTQNKYLFEVKECEQLSQELKESQHSSRET</sequence>
<comment type="caution">
    <text evidence="10">The sequence shown here is derived from an EMBL/GenBank/DDBJ whole genome shotgun (WGS) entry which is preliminary data.</text>
</comment>
<organism evidence="10 11">
    <name type="scientific">Bugula neritina</name>
    <name type="common">Brown bryozoan</name>
    <name type="synonym">Sertularia neritina</name>
    <dbReference type="NCBI Taxonomy" id="10212"/>
    <lineage>
        <taxon>Eukaryota</taxon>
        <taxon>Metazoa</taxon>
        <taxon>Spiralia</taxon>
        <taxon>Lophotrochozoa</taxon>
        <taxon>Bryozoa</taxon>
        <taxon>Gymnolaemata</taxon>
        <taxon>Cheilostomatida</taxon>
        <taxon>Flustrina</taxon>
        <taxon>Buguloidea</taxon>
        <taxon>Bugulidae</taxon>
        <taxon>Bugula</taxon>
    </lineage>
</organism>
<dbReference type="Gene3D" id="2.60.40.60">
    <property type="entry name" value="Cadherins"/>
    <property type="match status" value="3"/>
</dbReference>
<dbReference type="InterPro" id="IPR020894">
    <property type="entry name" value="Cadherin_CS"/>
</dbReference>
<dbReference type="InterPro" id="IPR002126">
    <property type="entry name" value="Cadherin-like_dom"/>
</dbReference>
<dbReference type="OrthoDB" id="6272940at2759"/>
<dbReference type="PRINTS" id="PR00205">
    <property type="entry name" value="CADHERIN"/>
</dbReference>
<dbReference type="Proteomes" id="UP000593567">
    <property type="component" value="Unassembled WGS sequence"/>
</dbReference>
<evidence type="ECO:0000256" key="7">
    <source>
        <dbReference type="ARBA" id="ARBA00023136"/>
    </source>
</evidence>
<feature type="domain" description="Cadherin" evidence="9">
    <location>
        <begin position="18"/>
        <end position="121"/>
    </location>
</feature>
<name>A0A7J7KGD7_BUGNE</name>
<feature type="domain" description="Cadherin" evidence="9">
    <location>
        <begin position="232"/>
        <end position="334"/>
    </location>
</feature>
<dbReference type="InterPro" id="IPR015919">
    <property type="entry name" value="Cadherin-like_sf"/>
</dbReference>
<dbReference type="SUPFAM" id="SSF49313">
    <property type="entry name" value="Cadherin-like"/>
    <property type="match status" value="3"/>
</dbReference>
<dbReference type="PROSITE" id="PS00232">
    <property type="entry name" value="CADHERIN_1"/>
    <property type="match status" value="1"/>
</dbReference>
<feature type="domain" description="Cadherin" evidence="9">
    <location>
        <begin position="126"/>
        <end position="230"/>
    </location>
</feature>
<proteinExistence type="predicted"/>
<dbReference type="Pfam" id="PF00028">
    <property type="entry name" value="Cadherin"/>
    <property type="match status" value="2"/>
</dbReference>
<keyword evidence="4 8" id="KW-0106">Calcium</keyword>
<evidence type="ECO:0000256" key="4">
    <source>
        <dbReference type="ARBA" id="ARBA00022837"/>
    </source>
</evidence>
<dbReference type="PROSITE" id="PS50268">
    <property type="entry name" value="CADHERIN_2"/>
    <property type="match status" value="3"/>
</dbReference>
<evidence type="ECO:0000256" key="5">
    <source>
        <dbReference type="ARBA" id="ARBA00022889"/>
    </source>
</evidence>
<evidence type="ECO:0000256" key="3">
    <source>
        <dbReference type="ARBA" id="ARBA00022737"/>
    </source>
</evidence>
<evidence type="ECO:0000256" key="2">
    <source>
        <dbReference type="ARBA" id="ARBA00022692"/>
    </source>
</evidence>
<evidence type="ECO:0000256" key="6">
    <source>
        <dbReference type="ARBA" id="ARBA00022989"/>
    </source>
</evidence>
<dbReference type="PANTHER" id="PTHR24025">
    <property type="entry name" value="DESMOGLEIN FAMILY MEMBER"/>
    <property type="match status" value="1"/>
</dbReference>
<dbReference type="AlphaFoldDB" id="A0A7J7KGD7"/>
<dbReference type="InterPro" id="IPR050971">
    <property type="entry name" value="Cadherin-domain_protein"/>
</dbReference>
<accession>A0A7J7KGD7</accession>
<comment type="subcellular location">
    <subcellularLocation>
        <location evidence="1">Membrane</location>
    </subcellularLocation>
</comment>
<gene>
    <name evidence="10" type="ORF">EB796_004385</name>
</gene>
<keyword evidence="7" id="KW-0472">Membrane</keyword>
<keyword evidence="6" id="KW-1133">Transmembrane helix</keyword>
<evidence type="ECO:0000256" key="1">
    <source>
        <dbReference type="ARBA" id="ARBA00004370"/>
    </source>
</evidence>
<keyword evidence="3" id="KW-0677">Repeat</keyword>